<dbReference type="Pfam" id="PF01850">
    <property type="entry name" value="PIN"/>
    <property type="match status" value="1"/>
</dbReference>
<evidence type="ECO:0000313" key="8">
    <source>
        <dbReference type="EMBL" id="MDT0349551.1"/>
    </source>
</evidence>
<evidence type="ECO:0000256" key="5">
    <source>
        <dbReference type="ARBA" id="ARBA00022842"/>
    </source>
</evidence>
<dbReference type="PANTHER" id="PTHR42188">
    <property type="entry name" value="23S RRNA-SPECIFIC ENDONUCLEASE VAPC20"/>
    <property type="match status" value="1"/>
</dbReference>
<keyword evidence="4 6" id="KW-0378">Hydrolase</keyword>
<dbReference type="InterPro" id="IPR029060">
    <property type="entry name" value="PIN-like_dom_sf"/>
</dbReference>
<keyword evidence="9" id="KW-1185">Reference proteome</keyword>
<dbReference type="Gene3D" id="3.40.50.1010">
    <property type="entry name" value="5'-nuclease"/>
    <property type="match status" value="1"/>
</dbReference>
<comment type="similarity">
    <text evidence="6">Belongs to the PINc/VapC protein family.</text>
</comment>
<organism evidence="8 9">
    <name type="scientific">Pseudonocardia charpentierae</name>
    <dbReference type="NCBI Taxonomy" id="3075545"/>
    <lineage>
        <taxon>Bacteria</taxon>
        <taxon>Bacillati</taxon>
        <taxon>Actinomycetota</taxon>
        <taxon>Actinomycetes</taxon>
        <taxon>Pseudonocardiales</taxon>
        <taxon>Pseudonocardiaceae</taxon>
        <taxon>Pseudonocardia</taxon>
    </lineage>
</organism>
<reference evidence="9" key="1">
    <citation type="submission" date="2023-07" db="EMBL/GenBank/DDBJ databases">
        <title>30 novel species of actinomycetes from the DSMZ collection.</title>
        <authorList>
            <person name="Nouioui I."/>
        </authorList>
    </citation>
    <scope>NUCLEOTIDE SEQUENCE [LARGE SCALE GENOMIC DNA]</scope>
    <source>
        <strain evidence="9">DSM 45834</strain>
    </source>
</reference>
<dbReference type="InterPro" id="IPR039018">
    <property type="entry name" value="VapC20-like"/>
</dbReference>
<comment type="function">
    <text evidence="6">Toxic component of a toxin-antitoxin (TA) system. An RNase.</text>
</comment>
<gene>
    <name evidence="6" type="primary">vapC</name>
    <name evidence="8" type="ORF">RM445_08455</name>
</gene>
<keyword evidence="3 6" id="KW-0479">Metal-binding</keyword>
<keyword evidence="2 6" id="KW-0540">Nuclease</keyword>
<feature type="domain" description="PIN" evidence="7">
    <location>
        <begin position="2"/>
        <end position="119"/>
    </location>
</feature>
<keyword evidence="5 6" id="KW-0460">Magnesium</keyword>
<comment type="cofactor">
    <cofactor evidence="6">
        <name>Mg(2+)</name>
        <dbReference type="ChEBI" id="CHEBI:18420"/>
    </cofactor>
</comment>
<feature type="binding site" evidence="6">
    <location>
        <position position="5"/>
    </location>
    <ligand>
        <name>Mg(2+)</name>
        <dbReference type="ChEBI" id="CHEBI:18420"/>
    </ligand>
</feature>
<accession>A0ABU2N6I3</accession>
<dbReference type="Proteomes" id="UP001183202">
    <property type="component" value="Unassembled WGS sequence"/>
</dbReference>
<dbReference type="SUPFAM" id="SSF88723">
    <property type="entry name" value="PIN domain-like"/>
    <property type="match status" value="1"/>
</dbReference>
<keyword evidence="1 6" id="KW-1277">Toxin-antitoxin system</keyword>
<comment type="caution">
    <text evidence="8">The sequence shown here is derived from an EMBL/GenBank/DDBJ whole genome shotgun (WGS) entry which is preliminary data.</text>
</comment>
<evidence type="ECO:0000256" key="3">
    <source>
        <dbReference type="ARBA" id="ARBA00022723"/>
    </source>
</evidence>
<evidence type="ECO:0000256" key="4">
    <source>
        <dbReference type="ARBA" id="ARBA00022801"/>
    </source>
</evidence>
<feature type="binding site" evidence="6">
    <location>
        <position position="98"/>
    </location>
    <ligand>
        <name>Mg(2+)</name>
        <dbReference type="ChEBI" id="CHEBI:18420"/>
    </ligand>
</feature>
<evidence type="ECO:0000256" key="2">
    <source>
        <dbReference type="ARBA" id="ARBA00022722"/>
    </source>
</evidence>
<keyword evidence="6" id="KW-0800">Toxin</keyword>
<evidence type="ECO:0000256" key="1">
    <source>
        <dbReference type="ARBA" id="ARBA00022649"/>
    </source>
</evidence>
<dbReference type="EMBL" id="JAVREJ010000004">
    <property type="protein sequence ID" value="MDT0349551.1"/>
    <property type="molecule type" value="Genomic_DNA"/>
</dbReference>
<dbReference type="PANTHER" id="PTHR42188:SF1">
    <property type="entry name" value="23S RRNA-SPECIFIC ENDONUCLEASE VAPC20"/>
    <property type="match status" value="1"/>
</dbReference>
<dbReference type="RefSeq" id="WP_311555571.1">
    <property type="nucleotide sequence ID" value="NZ_JAVREJ010000004.1"/>
</dbReference>
<name>A0ABU2N6I3_9PSEU</name>
<dbReference type="InterPro" id="IPR022907">
    <property type="entry name" value="VapC_family"/>
</dbReference>
<dbReference type="InterPro" id="IPR002716">
    <property type="entry name" value="PIN_dom"/>
</dbReference>
<proteinExistence type="inferred from homology"/>
<protein>
    <recommendedName>
        <fullName evidence="6">Ribonuclease VapC</fullName>
        <shortName evidence="6">RNase VapC</shortName>
        <ecNumber evidence="6">3.1.-.-</ecNumber>
    </recommendedName>
    <alternativeName>
        <fullName evidence="6">Toxin VapC</fullName>
    </alternativeName>
</protein>
<dbReference type="HAMAP" id="MF_00265">
    <property type="entry name" value="VapC_Nob1"/>
    <property type="match status" value="1"/>
</dbReference>
<sequence length="136" mass="14737">MILVDTGPIVAAASTRDEHHATCLAALSSLREPPFITPLVVMEVCYFLSTRATPAAEAAFLRSIAVGSFNLIALTPEDLERCAQLVERYADLPLGAADASIVAVAERLGIRQVLTLDRTHFSIVRPRHVDAFELLP</sequence>
<evidence type="ECO:0000313" key="9">
    <source>
        <dbReference type="Proteomes" id="UP001183202"/>
    </source>
</evidence>
<evidence type="ECO:0000259" key="7">
    <source>
        <dbReference type="Pfam" id="PF01850"/>
    </source>
</evidence>
<dbReference type="EC" id="3.1.-.-" evidence="6"/>
<evidence type="ECO:0000256" key="6">
    <source>
        <dbReference type="HAMAP-Rule" id="MF_00265"/>
    </source>
</evidence>